<dbReference type="EMBL" id="OZ034817">
    <property type="protein sequence ID" value="CAL1381095.1"/>
    <property type="molecule type" value="Genomic_DNA"/>
</dbReference>
<evidence type="ECO:0000256" key="2">
    <source>
        <dbReference type="ARBA" id="ARBA00022448"/>
    </source>
</evidence>
<keyword evidence="4" id="KW-1133">Transmembrane helix</keyword>
<keyword evidence="5" id="KW-0472">Membrane</keyword>
<proteinExistence type="predicted"/>
<gene>
    <name evidence="6" type="ORF">LTRI10_LOCUS22498</name>
</gene>
<keyword evidence="3" id="KW-0812">Transmembrane</keyword>
<protein>
    <submittedName>
        <fullName evidence="6">Uncharacterized protein</fullName>
    </submittedName>
</protein>
<dbReference type="PANTHER" id="PTHR31585:SF2">
    <property type="entry name" value="FOLATE-BIOPTERIN TRANSPORTER 7-RELATED"/>
    <property type="match status" value="1"/>
</dbReference>
<dbReference type="Proteomes" id="UP001497516">
    <property type="component" value="Chromosome 4"/>
</dbReference>
<dbReference type="AlphaFoldDB" id="A0AAV2E6G5"/>
<comment type="subcellular location">
    <subcellularLocation>
        <location evidence="1">Membrane</location>
        <topology evidence="1">Multi-pass membrane protein</topology>
    </subcellularLocation>
</comment>
<evidence type="ECO:0000313" key="7">
    <source>
        <dbReference type="Proteomes" id="UP001497516"/>
    </source>
</evidence>
<name>A0AAV2E6G5_9ROSI</name>
<evidence type="ECO:0000256" key="1">
    <source>
        <dbReference type="ARBA" id="ARBA00004141"/>
    </source>
</evidence>
<keyword evidence="2" id="KW-0813">Transport</keyword>
<evidence type="ECO:0000256" key="5">
    <source>
        <dbReference type="ARBA" id="ARBA00023136"/>
    </source>
</evidence>
<dbReference type="PANTHER" id="PTHR31585">
    <property type="entry name" value="FOLATE-BIOPTERIN TRANSPORTER 1, CHLOROPLASTIC"/>
    <property type="match status" value="1"/>
</dbReference>
<evidence type="ECO:0000313" key="6">
    <source>
        <dbReference type="EMBL" id="CAL1381095.1"/>
    </source>
</evidence>
<sequence length="86" mass="9284">MASSSIRELLVWVAGFKDSGASHGSWLSIFFLKDGLNVDSSTLQLLQNSANIPMVVKPLYGVISDAIYISDQHCIPYIAVDAIIGN</sequence>
<dbReference type="Pfam" id="PF03092">
    <property type="entry name" value="BT1"/>
    <property type="match status" value="1"/>
</dbReference>
<keyword evidence="7" id="KW-1185">Reference proteome</keyword>
<evidence type="ECO:0000256" key="3">
    <source>
        <dbReference type="ARBA" id="ARBA00022692"/>
    </source>
</evidence>
<reference evidence="6 7" key="1">
    <citation type="submission" date="2024-04" db="EMBL/GenBank/DDBJ databases">
        <authorList>
            <person name="Fracassetti M."/>
        </authorList>
    </citation>
    <scope>NUCLEOTIDE SEQUENCE [LARGE SCALE GENOMIC DNA]</scope>
</reference>
<organism evidence="6 7">
    <name type="scientific">Linum trigynum</name>
    <dbReference type="NCBI Taxonomy" id="586398"/>
    <lineage>
        <taxon>Eukaryota</taxon>
        <taxon>Viridiplantae</taxon>
        <taxon>Streptophyta</taxon>
        <taxon>Embryophyta</taxon>
        <taxon>Tracheophyta</taxon>
        <taxon>Spermatophyta</taxon>
        <taxon>Magnoliopsida</taxon>
        <taxon>eudicotyledons</taxon>
        <taxon>Gunneridae</taxon>
        <taxon>Pentapetalae</taxon>
        <taxon>rosids</taxon>
        <taxon>fabids</taxon>
        <taxon>Malpighiales</taxon>
        <taxon>Linaceae</taxon>
        <taxon>Linum</taxon>
    </lineage>
</organism>
<evidence type="ECO:0000256" key="4">
    <source>
        <dbReference type="ARBA" id="ARBA00022989"/>
    </source>
</evidence>
<dbReference type="InterPro" id="IPR039309">
    <property type="entry name" value="BT1"/>
</dbReference>
<accession>A0AAV2E6G5</accession>
<dbReference type="GO" id="GO:0016020">
    <property type="term" value="C:membrane"/>
    <property type="evidence" value="ECO:0007669"/>
    <property type="project" value="UniProtKB-SubCell"/>
</dbReference>